<feature type="chain" id="PRO_5046244024" description="DUF4332 domain-containing protein" evidence="1">
    <location>
        <begin position="19"/>
        <end position="131"/>
    </location>
</feature>
<evidence type="ECO:0008006" key="4">
    <source>
        <dbReference type="Google" id="ProtNLM"/>
    </source>
</evidence>
<organism evidence="2 3">
    <name type="scientific">Rubritalea tangerina</name>
    <dbReference type="NCBI Taxonomy" id="430798"/>
    <lineage>
        <taxon>Bacteria</taxon>
        <taxon>Pseudomonadati</taxon>
        <taxon>Verrucomicrobiota</taxon>
        <taxon>Verrucomicrobiia</taxon>
        <taxon>Verrucomicrobiales</taxon>
        <taxon>Rubritaleaceae</taxon>
        <taxon>Rubritalea</taxon>
    </lineage>
</organism>
<dbReference type="Proteomes" id="UP001597389">
    <property type="component" value="Unassembled WGS sequence"/>
</dbReference>
<name>A0ABW4ZDU9_9BACT</name>
<sequence length="131" mass="14810">MKHLVLLISLLLTPLLQADQKDEKSALSRFLEAQPPYTIETGKDAYAALLEIRGKKGFVRLGFGLASARLWAEKLSEVSKEGRVNRALKDLGYDSTQIEDLLDLGRGWTTDFESTQKDAKTQRVFRKLLEE</sequence>
<evidence type="ECO:0000313" key="3">
    <source>
        <dbReference type="Proteomes" id="UP001597389"/>
    </source>
</evidence>
<dbReference type="EMBL" id="JBHUJB010000067">
    <property type="protein sequence ID" value="MFD2160064.1"/>
    <property type="molecule type" value="Genomic_DNA"/>
</dbReference>
<keyword evidence="1" id="KW-0732">Signal</keyword>
<gene>
    <name evidence="2" type="ORF">ACFSW8_14245</name>
</gene>
<accession>A0ABW4ZDU9</accession>
<dbReference type="RefSeq" id="WP_377178566.1">
    <property type="nucleotide sequence ID" value="NZ_JBHUJB010000067.1"/>
</dbReference>
<evidence type="ECO:0000256" key="1">
    <source>
        <dbReference type="SAM" id="SignalP"/>
    </source>
</evidence>
<proteinExistence type="predicted"/>
<evidence type="ECO:0000313" key="2">
    <source>
        <dbReference type="EMBL" id="MFD2160064.1"/>
    </source>
</evidence>
<protein>
    <recommendedName>
        <fullName evidence="4">DUF4332 domain-containing protein</fullName>
    </recommendedName>
</protein>
<reference evidence="3" key="1">
    <citation type="journal article" date="2019" name="Int. J. Syst. Evol. Microbiol.">
        <title>The Global Catalogue of Microorganisms (GCM) 10K type strain sequencing project: providing services to taxonomists for standard genome sequencing and annotation.</title>
        <authorList>
            <consortium name="The Broad Institute Genomics Platform"/>
            <consortium name="The Broad Institute Genome Sequencing Center for Infectious Disease"/>
            <person name="Wu L."/>
            <person name="Ma J."/>
        </authorList>
    </citation>
    <scope>NUCLEOTIDE SEQUENCE [LARGE SCALE GENOMIC DNA]</scope>
    <source>
        <strain evidence="3">CCUG 57942</strain>
    </source>
</reference>
<keyword evidence="3" id="KW-1185">Reference proteome</keyword>
<feature type="signal peptide" evidence="1">
    <location>
        <begin position="1"/>
        <end position="18"/>
    </location>
</feature>
<comment type="caution">
    <text evidence="2">The sequence shown here is derived from an EMBL/GenBank/DDBJ whole genome shotgun (WGS) entry which is preliminary data.</text>
</comment>